<dbReference type="OrthoDB" id="708224at2"/>
<evidence type="ECO:0000256" key="1">
    <source>
        <dbReference type="ARBA" id="ARBA00007274"/>
    </source>
</evidence>
<dbReference type="GO" id="GO:0016746">
    <property type="term" value="F:acyltransferase activity"/>
    <property type="evidence" value="ECO:0007669"/>
    <property type="project" value="UniProtKB-KW"/>
</dbReference>
<feature type="active site" description="Proton acceptor" evidence="2">
    <location>
        <position position="143"/>
    </location>
</feature>
<reference evidence="5 6" key="1">
    <citation type="submission" date="2016-11" db="EMBL/GenBank/DDBJ databases">
        <authorList>
            <person name="Jaros S."/>
            <person name="Januszkiewicz K."/>
            <person name="Wedrychowicz H."/>
        </authorList>
    </citation>
    <scope>NUCLEOTIDE SEQUENCE [LARGE SCALE GENOMIC DNA]</scope>
    <source>
        <strain evidence="5 6">BPI-34</strain>
    </source>
</reference>
<feature type="site" description="Increases basicity of active site His" evidence="2">
    <location>
        <position position="144"/>
    </location>
</feature>
<keyword evidence="5" id="KW-0012">Acyltransferase</keyword>
<dbReference type="RefSeq" id="WP_073043640.1">
    <property type="nucleotide sequence ID" value="NZ_FRCJ01000002.1"/>
</dbReference>
<feature type="binding site" evidence="3">
    <location>
        <position position="74"/>
    </location>
    <ligand>
        <name>substrate</name>
    </ligand>
</feature>
<dbReference type="Gene3D" id="3.40.50.20">
    <property type="match status" value="1"/>
</dbReference>
<dbReference type="PANTHER" id="PTHR43300">
    <property type="entry name" value="ACETYLTRANSFERASE"/>
    <property type="match status" value="1"/>
</dbReference>
<proteinExistence type="inferred from homology"/>
<dbReference type="Proteomes" id="UP000184280">
    <property type="component" value="Unassembled WGS sequence"/>
</dbReference>
<accession>A0A1M7FMJ1</accession>
<dbReference type="InterPro" id="IPR050179">
    <property type="entry name" value="Trans_hexapeptide_repeat"/>
</dbReference>
<protein>
    <submittedName>
        <fullName evidence="5">Sugar O-acyltransferase, sialic acid O-acetyltransferase NeuD family</fullName>
    </submittedName>
</protein>
<feature type="domain" description="PglD N-terminal" evidence="4">
    <location>
        <begin position="3"/>
        <end position="85"/>
    </location>
</feature>
<dbReference type="PANTHER" id="PTHR43300:SF7">
    <property type="entry name" value="UDP-N-ACETYLBACILLOSAMINE N-ACETYLTRANSFERASE"/>
    <property type="match status" value="1"/>
</dbReference>
<dbReference type="CDD" id="cd03360">
    <property type="entry name" value="LbH_AT_putative"/>
    <property type="match status" value="1"/>
</dbReference>
<gene>
    <name evidence="5" type="ORF">SAMN04488494_1199</name>
</gene>
<sequence>MKDIAIFGAGGFGREIACLINRINGKQEGTWNLIGFFDDDENLKDAWNEYGKVLGGMDSLNQWEKPLNLVIAIGNPAILEKLVGKIQNPNISFPNLIDPNVEFMDREHVEMGKGNVICMRSTISTNVKFGNFNLLNVAVGVGHDASLGDFNVVMPNVNISGGVTIGSANLFGVKSTVLQYLKVGDRVKIGASALLMRNAKSDNLYFGIPAEKK</sequence>
<comment type="similarity">
    <text evidence="1">Belongs to the transferase hexapeptide repeat family.</text>
</comment>
<evidence type="ECO:0000256" key="3">
    <source>
        <dbReference type="PIRSR" id="PIRSR620019-2"/>
    </source>
</evidence>
<organism evidence="5 6">
    <name type="scientific">Xylanibacter ruminicola</name>
    <name type="common">Prevotella ruminicola</name>
    <dbReference type="NCBI Taxonomy" id="839"/>
    <lineage>
        <taxon>Bacteria</taxon>
        <taxon>Pseudomonadati</taxon>
        <taxon>Bacteroidota</taxon>
        <taxon>Bacteroidia</taxon>
        <taxon>Bacteroidales</taxon>
        <taxon>Prevotellaceae</taxon>
        <taxon>Xylanibacter</taxon>
    </lineage>
</organism>
<keyword evidence="5" id="KW-0808">Transferase</keyword>
<dbReference type="EMBL" id="FRCJ01000002">
    <property type="protein sequence ID" value="SHM04909.1"/>
    <property type="molecule type" value="Genomic_DNA"/>
</dbReference>
<evidence type="ECO:0000313" key="6">
    <source>
        <dbReference type="Proteomes" id="UP000184280"/>
    </source>
</evidence>
<evidence type="ECO:0000259" key="4">
    <source>
        <dbReference type="Pfam" id="PF17836"/>
    </source>
</evidence>
<dbReference type="Gene3D" id="2.160.10.10">
    <property type="entry name" value="Hexapeptide repeat proteins"/>
    <property type="match status" value="1"/>
</dbReference>
<dbReference type="Pfam" id="PF17836">
    <property type="entry name" value="PglD_N"/>
    <property type="match status" value="1"/>
</dbReference>
<dbReference type="InterPro" id="IPR041561">
    <property type="entry name" value="PglD_N"/>
</dbReference>
<dbReference type="InterPro" id="IPR020019">
    <property type="entry name" value="AcTrfase_PglD-like"/>
</dbReference>
<dbReference type="InterPro" id="IPR011004">
    <property type="entry name" value="Trimer_LpxA-like_sf"/>
</dbReference>
<dbReference type="AlphaFoldDB" id="A0A1M7FMJ1"/>
<evidence type="ECO:0000256" key="2">
    <source>
        <dbReference type="PIRSR" id="PIRSR620019-1"/>
    </source>
</evidence>
<dbReference type="SUPFAM" id="SSF51161">
    <property type="entry name" value="Trimeric LpxA-like enzymes"/>
    <property type="match status" value="1"/>
</dbReference>
<evidence type="ECO:0000313" key="5">
    <source>
        <dbReference type="EMBL" id="SHM04909.1"/>
    </source>
</evidence>
<name>A0A1M7FMJ1_XYLRU</name>